<dbReference type="SUPFAM" id="SSF56784">
    <property type="entry name" value="HAD-like"/>
    <property type="match status" value="1"/>
</dbReference>
<evidence type="ECO:0000256" key="2">
    <source>
        <dbReference type="ARBA" id="ARBA00008770"/>
    </source>
</evidence>
<evidence type="ECO:0000313" key="6">
    <source>
        <dbReference type="Proteomes" id="UP000246073"/>
    </source>
</evidence>
<dbReference type="GO" id="GO:0046872">
    <property type="term" value="F:metal ion binding"/>
    <property type="evidence" value="ECO:0007669"/>
    <property type="project" value="UniProtKB-KW"/>
</dbReference>
<organism evidence="5 6">
    <name type="scientific">Ochrobactrum soli</name>
    <dbReference type="NCBI Taxonomy" id="2448455"/>
    <lineage>
        <taxon>Bacteria</taxon>
        <taxon>Pseudomonadati</taxon>
        <taxon>Pseudomonadota</taxon>
        <taxon>Alphaproteobacteria</taxon>
        <taxon>Hyphomicrobiales</taxon>
        <taxon>Brucellaceae</taxon>
        <taxon>Brucella/Ochrobactrum group</taxon>
        <taxon>Ochrobactrum</taxon>
    </lineage>
</organism>
<dbReference type="Gene3D" id="3.40.50.1000">
    <property type="entry name" value="HAD superfamily/HAD-like"/>
    <property type="match status" value="1"/>
</dbReference>
<dbReference type="Gene3D" id="3.30.70.1020">
    <property type="entry name" value="Trehalose-6-phosphate phosphatase related protein, domain 2"/>
    <property type="match status" value="1"/>
</dbReference>
<dbReference type="PANTHER" id="PTHR43768">
    <property type="entry name" value="TREHALOSE 6-PHOSPHATE PHOSPHATASE"/>
    <property type="match status" value="1"/>
</dbReference>
<dbReference type="Proteomes" id="UP000246073">
    <property type="component" value="Unassembled WGS sequence"/>
</dbReference>
<comment type="pathway">
    <text evidence="1 4">Glycan biosynthesis; trehalose biosynthesis.</text>
</comment>
<comment type="similarity">
    <text evidence="2 4">Belongs to the trehalose phosphatase family.</text>
</comment>
<keyword evidence="4" id="KW-0479">Metal-binding</keyword>
<dbReference type="EC" id="3.1.3.12" evidence="4"/>
<name>A0A2P9HFM1_9HYPH</name>
<evidence type="ECO:0000313" key="5">
    <source>
        <dbReference type="EMBL" id="SPL62904.1"/>
    </source>
</evidence>
<comment type="cofactor">
    <cofactor evidence="4">
        <name>Mg(2+)</name>
        <dbReference type="ChEBI" id="CHEBI:18420"/>
    </cofactor>
</comment>
<dbReference type="InterPro" id="IPR023214">
    <property type="entry name" value="HAD_sf"/>
</dbReference>
<accession>A0A2P9HFM1</accession>
<dbReference type="EMBL" id="OOFM01000004">
    <property type="protein sequence ID" value="SPL62904.1"/>
    <property type="molecule type" value="Genomic_DNA"/>
</dbReference>
<dbReference type="NCBIfam" id="TIGR01484">
    <property type="entry name" value="HAD-SF-IIB"/>
    <property type="match status" value="1"/>
</dbReference>
<dbReference type="GO" id="GO:0004805">
    <property type="term" value="F:trehalose-phosphatase activity"/>
    <property type="evidence" value="ECO:0007669"/>
    <property type="project" value="UniProtKB-EC"/>
</dbReference>
<comment type="catalytic activity">
    <reaction evidence="4">
        <text>alpha,alpha-trehalose 6-phosphate + H2O = alpha,alpha-trehalose + phosphate</text>
        <dbReference type="Rhea" id="RHEA:23420"/>
        <dbReference type="ChEBI" id="CHEBI:15377"/>
        <dbReference type="ChEBI" id="CHEBI:16551"/>
        <dbReference type="ChEBI" id="CHEBI:43474"/>
        <dbReference type="ChEBI" id="CHEBI:58429"/>
        <dbReference type="EC" id="3.1.3.12"/>
    </reaction>
</comment>
<dbReference type="InterPro" id="IPR044651">
    <property type="entry name" value="OTSB-like"/>
</dbReference>
<dbReference type="InterPro" id="IPR003337">
    <property type="entry name" value="Trehalose_PPase"/>
</dbReference>
<dbReference type="PANTHER" id="PTHR43768:SF3">
    <property type="entry name" value="TREHALOSE 6-PHOSPHATE PHOSPHATASE"/>
    <property type="match status" value="1"/>
</dbReference>
<dbReference type="RefSeq" id="WP_109366938.1">
    <property type="nucleotide sequence ID" value="NZ_OOFM01000004.1"/>
</dbReference>
<keyword evidence="3 4" id="KW-0378">Hydrolase</keyword>
<evidence type="ECO:0000256" key="4">
    <source>
        <dbReference type="RuleBase" id="RU361117"/>
    </source>
</evidence>
<sequence>MHLSTIHSERISLAALSPEHSGYALFFDIDGTLLDIAPTPDGVVVDPALVTALEKLRERLSGAVALMTGRPLDFVAKRFPSYSGAIAALHGTEFRLPSGQVEKLEPGEEFARAKDFIRETQSGIAGLLLEDKGNAIAVHFRLAPEKEDIARELIDAAEKLAGPDWRVQAGKFVFELRSRHGDKGVALRRLMQSKAFAGRLPVAFGDDLTDIPMLQAAMDLGGMGIAVGEAISDLSTDAVASPKALRAWVIKMAGTQ</sequence>
<dbReference type="InterPro" id="IPR006379">
    <property type="entry name" value="HAD-SF_hydro_IIB"/>
</dbReference>
<proteinExistence type="inferred from homology"/>
<dbReference type="InterPro" id="IPR036412">
    <property type="entry name" value="HAD-like_sf"/>
</dbReference>
<evidence type="ECO:0000256" key="1">
    <source>
        <dbReference type="ARBA" id="ARBA00005199"/>
    </source>
</evidence>
<reference evidence="6" key="1">
    <citation type="submission" date="2017-12" db="EMBL/GenBank/DDBJ databases">
        <authorList>
            <person name="Diaz M."/>
        </authorList>
    </citation>
    <scope>NUCLEOTIDE SEQUENCE [LARGE SCALE GENOMIC DNA]</scope>
    <source>
        <strain evidence="6">FI11154</strain>
    </source>
</reference>
<keyword evidence="4" id="KW-0460">Magnesium</keyword>
<dbReference type="UniPathway" id="UPA00299"/>
<comment type="function">
    <text evidence="4">Removes the phosphate from trehalose 6-phosphate to produce free trehalose.</text>
</comment>
<protein>
    <recommendedName>
        <fullName evidence="4">Trehalose 6-phosphate phosphatase</fullName>
        <ecNumber evidence="4">3.1.3.12</ecNumber>
    </recommendedName>
</protein>
<dbReference type="NCBIfam" id="TIGR00685">
    <property type="entry name" value="T6PP"/>
    <property type="match status" value="1"/>
</dbReference>
<evidence type="ECO:0000256" key="3">
    <source>
        <dbReference type="ARBA" id="ARBA00022801"/>
    </source>
</evidence>
<dbReference type="CDD" id="cd01627">
    <property type="entry name" value="HAD_TPP"/>
    <property type="match status" value="1"/>
</dbReference>
<dbReference type="Pfam" id="PF02358">
    <property type="entry name" value="Trehalose_PPase"/>
    <property type="match status" value="1"/>
</dbReference>
<gene>
    <name evidence="5" type="ORF">OHAE_2836</name>
</gene>
<dbReference type="GO" id="GO:0005992">
    <property type="term" value="P:trehalose biosynthetic process"/>
    <property type="evidence" value="ECO:0007669"/>
    <property type="project" value="UniProtKB-UniPathway"/>
</dbReference>
<dbReference type="AlphaFoldDB" id="A0A2P9HFM1"/>